<dbReference type="InterPro" id="IPR036457">
    <property type="entry name" value="PPM-type-like_dom_sf"/>
</dbReference>
<dbReference type="InterPro" id="IPR029016">
    <property type="entry name" value="GAF-like_dom_sf"/>
</dbReference>
<dbReference type="Pfam" id="PF13581">
    <property type="entry name" value="HATPase_c_2"/>
    <property type="match status" value="1"/>
</dbReference>
<keyword evidence="1" id="KW-0378">Hydrolase</keyword>
<dbReference type="Pfam" id="PF01590">
    <property type="entry name" value="GAF"/>
    <property type="match status" value="1"/>
</dbReference>
<dbReference type="Pfam" id="PF07228">
    <property type="entry name" value="SpoIIE"/>
    <property type="match status" value="1"/>
</dbReference>
<dbReference type="SMART" id="SM00331">
    <property type="entry name" value="PP2C_SIG"/>
    <property type="match status" value="1"/>
</dbReference>
<dbReference type="InterPro" id="IPR003018">
    <property type="entry name" value="GAF"/>
</dbReference>
<protein>
    <recommendedName>
        <fullName evidence="2">PPM-type phosphatase domain-containing protein</fullName>
    </recommendedName>
</protein>
<dbReference type="InterPro" id="IPR001932">
    <property type="entry name" value="PPM-type_phosphatase-like_dom"/>
</dbReference>
<keyword evidence="4" id="KW-1185">Reference proteome</keyword>
<dbReference type="InterPro" id="IPR003594">
    <property type="entry name" value="HATPase_dom"/>
</dbReference>
<dbReference type="Gene3D" id="3.30.450.40">
    <property type="match status" value="2"/>
</dbReference>
<dbReference type="Gene3D" id="3.30.565.10">
    <property type="entry name" value="Histidine kinase-like ATPase, C-terminal domain"/>
    <property type="match status" value="1"/>
</dbReference>
<dbReference type="SUPFAM" id="SSF55781">
    <property type="entry name" value="GAF domain-like"/>
    <property type="match status" value="2"/>
</dbReference>
<sequence length="742" mass="81117">MNGEPFQFAPERPGSPGARCDAEMAEALRQLCMRLCPATAAVYFLTADGNALKVSMVIDTPLSFTVIPSVPLDDPNRVGAAAYQSGKIVIRDQVAMQKAVEGDPALVQYIPFSCLIVAAPLQTVHRRFGVLILDWVPPRYPDAKQLEFIQSVANALAVKLEREVELGVSVNAPITPWFVPLRSESQEESESALTSLARPIGLRGRTAFLYQFQRLAAELSAAVQSHDIVATMQSQVVQPFGGTGVALCLTENGRLQVAGSAGFAKEDLRALDGILLTPGAPEADAMSQIRPTIFTTPELHLAYPKLDRYHEGHAWMFLPLIADRRVVGCSVIVCDRHRPFEREELAVLITMLGQVGQSLQRVLGHEWEQSLAQTMQKSLLPRRLPHLKEIVTTSRYVPAMQGAGVGGDWYDMIRLSGNRIGLIIGDVEGHNIDAAGVMAQLRSGVRAYAAEGHEPACVLERSNRLLVGLDTGLFATCCCMWLDLDTGMVGIASAGHPFPVINDQDGRLTTPTLSTGPPLGVDPDATFEQADTLLEPGSLVALYTDGLLDLRHHPVERALSKLCEQLTDRRTLDLEALADELIKGASASSLRDDDLVLLLMRYEGAQPDASRRVARYSIERNDLQQVRRLRHTLERLACTWQLQVDVDELQLLISEVVTNSLIHAQTEVDVLLRSYPGRLRVEVRDSNPRPPILAAILGGEEAVNDEAESGRGMLIVDAVAWAWGTSPAGRGKTTWFELKAKS</sequence>
<feature type="domain" description="PPM-type phosphatase" evidence="2">
    <location>
        <begin position="390"/>
        <end position="602"/>
    </location>
</feature>
<evidence type="ECO:0000259" key="2">
    <source>
        <dbReference type="SMART" id="SM00331"/>
    </source>
</evidence>
<dbReference type="SUPFAM" id="SSF81606">
    <property type="entry name" value="PP2C-like"/>
    <property type="match status" value="1"/>
</dbReference>
<reference evidence="4" key="1">
    <citation type="journal article" date="2019" name="Int. J. Syst. Evol. Microbiol.">
        <title>The Global Catalogue of Microorganisms (GCM) 10K type strain sequencing project: providing services to taxonomists for standard genome sequencing and annotation.</title>
        <authorList>
            <consortium name="The Broad Institute Genomics Platform"/>
            <consortium name="The Broad Institute Genome Sequencing Center for Infectious Disease"/>
            <person name="Wu L."/>
            <person name="Ma J."/>
        </authorList>
    </citation>
    <scope>NUCLEOTIDE SEQUENCE [LARGE SCALE GENOMIC DNA]</scope>
    <source>
        <strain evidence="4">JCM 16578</strain>
    </source>
</reference>
<dbReference type="InterPro" id="IPR036890">
    <property type="entry name" value="HATPase_C_sf"/>
</dbReference>
<organism evidence="3 4">
    <name type="scientific">Streptomyces lannensis</name>
    <dbReference type="NCBI Taxonomy" id="766498"/>
    <lineage>
        <taxon>Bacteria</taxon>
        <taxon>Bacillati</taxon>
        <taxon>Actinomycetota</taxon>
        <taxon>Actinomycetes</taxon>
        <taxon>Kitasatosporales</taxon>
        <taxon>Streptomycetaceae</taxon>
        <taxon>Streptomyces</taxon>
    </lineage>
</organism>
<dbReference type="PANTHER" id="PTHR43156:SF2">
    <property type="entry name" value="STAGE II SPORULATION PROTEIN E"/>
    <property type="match status" value="1"/>
</dbReference>
<name>A0ABP7LMW4_9ACTN</name>
<evidence type="ECO:0000313" key="4">
    <source>
        <dbReference type="Proteomes" id="UP001501563"/>
    </source>
</evidence>
<dbReference type="PANTHER" id="PTHR43156">
    <property type="entry name" value="STAGE II SPORULATION PROTEIN E-RELATED"/>
    <property type="match status" value="1"/>
</dbReference>
<evidence type="ECO:0000256" key="1">
    <source>
        <dbReference type="ARBA" id="ARBA00022801"/>
    </source>
</evidence>
<proteinExistence type="predicted"/>
<dbReference type="Proteomes" id="UP001501563">
    <property type="component" value="Unassembled WGS sequence"/>
</dbReference>
<dbReference type="CDD" id="cd16936">
    <property type="entry name" value="HATPase_RsbW-like"/>
    <property type="match status" value="1"/>
</dbReference>
<dbReference type="SUPFAM" id="SSF55874">
    <property type="entry name" value="ATPase domain of HSP90 chaperone/DNA topoisomerase II/histidine kinase"/>
    <property type="match status" value="1"/>
</dbReference>
<accession>A0ABP7LMW4</accession>
<dbReference type="InterPro" id="IPR052016">
    <property type="entry name" value="Bact_Sigma-Reg"/>
</dbReference>
<comment type="caution">
    <text evidence="3">The sequence shown here is derived from an EMBL/GenBank/DDBJ whole genome shotgun (WGS) entry which is preliminary data.</text>
</comment>
<dbReference type="EMBL" id="BAAAZA010000051">
    <property type="protein sequence ID" value="GAA3902697.1"/>
    <property type="molecule type" value="Genomic_DNA"/>
</dbReference>
<gene>
    <name evidence="3" type="ORF">GCM10022207_84730</name>
</gene>
<dbReference type="Gene3D" id="3.60.40.10">
    <property type="entry name" value="PPM-type phosphatase domain"/>
    <property type="match status" value="1"/>
</dbReference>
<evidence type="ECO:0000313" key="3">
    <source>
        <dbReference type="EMBL" id="GAA3902697.1"/>
    </source>
</evidence>